<gene>
    <name evidence="10" type="primary">CHST14_2</name>
    <name evidence="10" type="ORF">OS493_016667</name>
</gene>
<evidence type="ECO:0000256" key="8">
    <source>
        <dbReference type="ARBA" id="ARBA00023180"/>
    </source>
</evidence>
<evidence type="ECO:0000313" key="10">
    <source>
        <dbReference type="EMBL" id="KAJ7379428.1"/>
    </source>
</evidence>
<keyword evidence="4" id="KW-0812">Transmembrane</keyword>
<keyword evidence="5" id="KW-1133">Transmembrane helix</keyword>
<dbReference type="Proteomes" id="UP001163046">
    <property type="component" value="Unassembled WGS sequence"/>
</dbReference>
<keyword evidence="6 9" id="KW-0333">Golgi apparatus</keyword>
<keyword evidence="8 9" id="KW-0325">Glycoprotein</keyword>
<accession>A0A9W9ZCY5</accession>
<dbReference type="Gene3D" id="3.40.50.300">
    <property type="entry name" value="P-loop containing nucleotide triphosphate hydrolases"/>
    <property type="match status" value="1"/>
</dbReference>
<keyword evidence="3 9" id="KW-0808">Transferase</keyword>
<organism evidence="10 11">
    <name type="scientific">Desmophyllum pertusum</name>
    <dbReference type="NCBI Taxonomy" id="174260"/>
    <lineage>
        <taxon>Eukaryota</taxon>
        <taxon>Metazoa</taxon>
        <taxon>Cnidaria</taxon>
        <taxon>Anthozoa</taxon>
        <taxon>Hexacorallia</taxon>
        <taxon>Scleractinia</taxon>
        <taxon>Caryophylliina</taxon>
        <taxon>Caryophylliidae</taxon>
        <taxon>Desmophyllum</taxon>
    </lineage>
</organism>
<dbReference type="GO" id="GO:0016051">
    <property type="term" value="P:carbohydrate biosynthetic process"/>
    <property type="evidence" value="ECO:0007669"/>
    <property type="project" value="InterPro"/>
</dbReference>
<protein>
    <recommendedName>
        <fullName evidence="9">Carbohydrate sulfotransferase</fullName>
        <ecNumber evidence="9">2.8.2.-</ecNumber>
    </recommendedName>
</protein>
<evidence type="ECO:0000256" key="3">
    <source>
        <dbReference type="ARBA" id="ARBA00022679"/>
    </source>
</evidence>
<name>A0A9W9ZCY5_9CNID</name>
<evidence type="ECO:0000256" key="2">
    <source>
        <dbReference type="ARBA" id="ARBA00006339"/>
    </source>
</evidence>
<comment type="caution">
    <text evidence="10">The sequence shown here is derived from an EMBL/GenBank/DDBJ whole genome shotgun (WGS) entry which is preliminary data.</text>
</comment>
<dbReference type="AlphaFoldDB" id="A0A9W9ZCY5"/>
<keyword evidence="9" id="KW-0119">Carbohydrate metabolism</keyword>
<evidence type="ECO:0000256" key="4">
    <source>
        <dbReference type="ARBA" id="ARBA00022692"/>
    </source>
</evidence>
<dbReference type="PANTHER" id="PTHR12137:SF2">
    <property type="entry name" value="CARBOHYDRATE SULFOTRANSFERASE 10"/>
    <property type="match status" value="1"/>
</dbReference>
<dbReference type="Pfam" id="PF03567">
    <property type="entry name" value="Sulfotransfer_2"/>
    <property type="match status" value="1"/>
</dbReference>
<proteinExistence type="inferred from homology"/>
<evidence type="ECO:0000256" key="7">
    <source>
        <dbReference type="ARBA" id="ARBA00023136"/>
    </source>
</evidence>
<dbReference type="GO" id="GO:0000139">
    <property type="term" value="C:Golgi membrane"/>
    <property type="evidence" value="ECO:0007669"/>
    <property type="project" value="UniProtKB-SubCell"/>
</dbReference>
<keyword evidence="9" id="KW-0735">Signal-anchor</keyword>
<evidence type="ECO:0000256" key="5">
    <source>
        <dbReference type="ARBA" id="ARBA00022989"/>
    </source>
</evidence>
<dbReference type="OrthoDB" id="2019940at2759"/>
<keyword evidence="7" id="KW-0472">Membrane</keyword>
<dbReference type="EC" id="2.8.2.-" evidence="9"/>
<sequence>MKFKVLTYLLTLLTLALLCYYGTWKMTSNGLAASSDAAETQITRKKLMHDYCRTHPYNMKPNPPIDLRFIVVDDENKIIYCTVPKVATSTWKRILGDLRGLKQGINIHRWDLWRRLYQYTEEERTQRLQTYFKFVFVREPLNRLLSAYKNKFIGKDRRVSRKAREEIIKTYRPQDFEPNGDNNVTFAEFIRYFSNNIPRNQHWRQYEELCHPCVINYDFIGHLETLKDDAPLLLKMAGIDDRVTFPPIHNSTGSSEVLKYYSQAPPRYITRLGELYRSDFEMFGYEYLGQVQALLDRGDTGRI</sequence>
<reference evidence="10" key="1">
    <citation type="submission" date="2023-01" db="EMBL/GenBank/DDBJ databases">
        <title>Genome assembly of the deep-sea coral Lophelia pertusa.</title>
        <authorList>
            <person name="Herrera S."/>
            <person name="Cordes E."/>
        </authorList>
    </citation>
    <scope>NUCLEOTIDE SEQUENCE</scope>
    <source>
        <strain evidence="10">USNM1676648</strain>
        <tissue evidence="10">Polyp</tissue>
    </source>
</reference>
<dbReference type="PANTHER" id="PTHR12137">
    <property type="entry name" value="CARBOHYDRATE SULFOTRANSFERASE"/>
    <property type="match status" value="1"/>
</dbReference>
<evidence type="ECO:0000256" key="1">
    <source>
        <dbReference type="ARBA" id="ARBA00004323"/>
    </source>
</evidence>
<dbReference type="InterPro" id="IPR027417">
    <property type="entry name" value="P-loop_NTPase"/>
</dbReference>
<comment type="similarity">
    <text evidence="2 9">Belongs to the sulfotransferase 2 family.</text>
</comment>
<dbReference type="GO" id="GO:0030166">
    <property type="term" value="P:proteoglycan biosynthetic process"/>
    <property type="evidence" value="ECO:0007669"/>
    <property type="project" value="TreeGrafter"/>
</dbReference>
<dbReference type="InterPro" id="IPR018011">
    <property type="entry name" value="Carb_sulfotrans_8-10"/>
</dbReference>
<keyword evidence="11" id="KW-1185">Reference proteome</keyword>
<dbReference type="GO" id="GO:0008146">
    <property type="term" value="F:sulfotransferase activity"/>
    <property type="evidence" value="ECO:0007669"/>
    <property type="project" value="InterPro"/>
</dbReference>
<dbReference type="EMBL" id="MU826358">
    <property type="protein sequence ID" value="KAJ7379428.1"/>
    <property type="molecule type" value="Genomic_DNA"/>
</dbReference>
<evidence type="ECO:0000313" key="11">
    <source>
        <dbReference type="Proteomes" id="UP001163046"/>
    </source>
</evidence>
<dbReference type="SUPFAM" id="SSF52540">
    <property type="entry name" value="P-loop containing nucleoside triphosphate hydrolases"/>
    <property type="match status" value="1"/>
</dbReference>
<evidence type="ECO:0000256" key="9">
    <source>
        <dbReference type="RuleBase" id="RU364020"/>
    </source>
</evidence>
<dbReference type="InterPro" id="IPR005331">
    <property type="entry name" value="Sulfotransferase"/>
</dbReference>
<evidence type="ECO:0000256" key="6">
    <source>
        <dbReference type="ARBA" id="ARBA00023034"/>
    </source>
</evidence>
<comment type="subcellular location">
    <subcellularLocation>
        <location evidence="1 9">Golgi apparatus membrane</location>
        <topology evidence="1 9">Single-pass type II membrane protein</topology>
    </subcellularLocation>
</comment>